<evidence type="ECO:0000259" key="9">
    <source>
        <dbReference type="PROSITE" id="PS50850"/>
    </source>
</evidence>
<reference evidence="10" key="1">
    <citation type="submission" date="2009-10" db="EMBL/GenBank/DDBJ databases">
        <title>The genome sequence of Streptomyces sviceus strain ATCC 29083.</title>
        <authorList>
            <consortium name="The Broad Institute Genome Sequencing Platform"/>
            <consortium name="Broad Institute Microbial Sequencing Center"/>
            <person name="Fischbach M."/>
            <person name="Godfrey P."/>
            <person name="Ward D."/>
            <person name="Young S."/>
            <person name="Zeng Q."/>
            <person name="Koehrsen M."/>
            <person name="Alvarado L."/>
            <person name="Berlin A.M."/>
            <person name="Bochicchio J."/>
            <person name="Borenstein D."/>
            <person name="Chapman S.B."/>
            <person name="Chen Z."/>
            <person name="Engels R."/>
            <person name="Freedman E."/>
            <person name="Gellesch M."/>
            <person name="Goldberg J."/>
            <person name="Griggs A."/>
            <person name="Gujja S."/>
            <person name="Heilman E.R."/>
            <person name="Heiman D.I."/>
            <person name="Hepburn T.A."/>
            <person name="Howarth C."/>
            <person name="Jen D."/>
            <person name="Larson L."/>
            <person name="Lewis B."/>
            <person name="Mehta T."/>
            <person name="Park D."/>
            <person name="Pearson M."/>
            <person name="Richards J."/>
            <person name="Roberts A."/>
            <person name="Saif S."/>
            <person name="Shea T.D."/>
            <person name="Shenoy N."/>
            <person name="Sisk P."/>
            <person name="Stolte C."/>
            <person name="Sykes S.N."/>
            <person name="Thomson T."/>
            <person name="Walk T."/>
            <person name="White J."/>
            <person name="Yandava C."/>
            <person name="Straight P."/>
            <person name="Clardy J."/>
            <person name="Hung D."/>
            <person name="Kolter R."/>
            <person name="Mekalanos J."/>
            <person name="Walker S."/>
            <person name="Walsh C.T."/>
            <person name="Wieland-Brown L.C."/>
            <person name="Haas B."/>
            <person name="Nusbaum C."/>
            <person name="Birren B."/>
        </authorList>
    </citation>
    <scope>NUCLEOTIDE SEQUENCE [LARGE SCALE GENOMIC DNA]</scope>
    <source>
        <strain evidence="10">ATCC 29083</strain>
    </source>
</reference>
<dbReference type="eggNOG" id="COG2814">
    <property type="taxonomic scope" value="Bacteria"/>
</dbReference>
<dbReference type="GO" id="GO:0022857">
    <property type="term" value="F:transmembrane transporter activity"/>
    <property type="evidence" value="ECO:0007669"/>
    <property type="project" value="InterPro"/>
</dbReference>
<evidence type="ECO:0000313" key="11">
    <source>
        <dbReference type="Proteomes" id="UP000002785"/>
    </source>
</evidence>
<protein>
    <submittedName>
        <fullName evidence="10">Major facilitator superfamily transporter permease</fullName>
    </submittedName>
</protein>
<dbReference type="Proteomes" id="UP000002785">
    <property type="component" value="Chromosome"/>
</dbReference>
<dbReference type="AlphaFoldDB" id="B5HTA3"/>
<keyword evidence="6 8" id="KW-0472">Membrane</keyword>
<keyword evidence="11" id="KW-1185">Reference proteome</keyword>
<keyword evidence="2" id="KW-0813">Transport</keyword>
<feature type="transmembrane region" description="Helical" evidence="8">
    <location>
        <begin position="308"/>
        <end position="329"/>
    </location>
</feature>
<feature type="transmembrane region" description="Helical" evidence="8">
    <location>
        <begin position="107"/>
        <end position="128"/>
    </location>
</feature>
<dbReference type="Pfam" id="PF07690">
    <property type="entry name" value="MFS_1"/>
    <property type="match status" value="1"/>
</dbReference>
<feature type="transmembrane region" description="Helical" evidence="8">
    <location>
        <begin position="202"/>
        <end position="221"/>
    </location>
</feature>
<evidence type="ECO:0000313" key="10">
    <source>
        <dbReference type="EMBL" id="EDY56058.1"/>
    </source>
</evidence>
<keyword evidence="5 8" id="KW-1133">Transmembrane helix</keyword>
<dbReference type="InterPro" id="IPR020846">
    <property type="entry name" value="MFS_dom"/>
</dbReference>
<dbReference type="SUPFAM" id="SSF103473">
    <property type="entry name" value="MFS general substrate transporter"/>
    <property type="match status" value="1"/>
</dbReference>
<dbReference type="InterPro" id="IPR011701">
    <property type="entry name" value="MFS"/>
</dbReference>
<feature type="region of interest" description="Disordered" evidence="7">
    <location>
        <begin position="11"/>
        <end position="59"/>
    </location>
</feature>
<feature type="compositionally biased region" description="Basic residues" evidence="7">
    <location>
        <begin position="11"/>
        <end position="43"/>
    </location>
</feature>
<feature type="transmembrane region" description="Helical" evidence="8">
    <location>
        <begin position="163"/>
        <end position="181"/>
    </location>
</feature>
<evidence type="ECO:0000256" key="3">
    <source>
        <dbReference type="ARBA" id="ARBA00022475"/>
    </source>
</evidence>
<organism evidence="10 11">
    <name type="scientific">Streptomyces sviceus (strain ATCC 29083 / DSM 924 / JCM 4929 / NBRC 13980 / NCIMB 11184 / NRRL 5439 / UC 5370)</name>
    <dbReference type="NCBI Taxonomy" id="463191"/>
    <lineage>
        <taxon>Bacteria</taxon>
        <taxon>Bacillati</taxon>
        <taxon>Actinomycetota</taxon>
        <taxon>Actinomycetes</taxon>
        <taxon>Kitasatosporales</taxon>
        <taxon>Streptomycetaceae</taxon>
        <taxon>Streptomyces</taxon>
    </lineage>
</organism>
<dbReference type="EMBL" id="CM000951">
    <property type="protein sequence ID" value="EDY56058.1"/>
    <property type="molecule type" value="Genomic_DNA"/>
</dbReference>
<proteinExistence type="predicted"/>
<evidence type="ECO:0000256" key="5">
    <source>
        <dbReference type="ARBA" id="ARBA00022989"/>
    </source>
</evidence>
<keyword evidence="4 8" id="KW-0812">Transmembrane</keyword>
<feature type="region of interest" description="Disordered" evidence="7">
    <location>
        <begin position="452"/>
        <end position="477"/>
    </location>
</feature>
<comment type="subcellular location">
    <subcellularLocation>
        <location evidence="1">Cell membrane</location>
        <topology evidence="1">Multi-pass membrane protein</topology>
    </subcellularLocation>
</comment>
<dbReference type="HOGENOM" id="CLU_001265_60_4_11"/>
<feature type="transmembrane region" description="Helical" evidence="8">
    <location>
        <begin position="341"/>
        <end position="359"/>
    </location>
</feature>
<evidence type="ECO:0000256" key="6">
    <source>
        <dbReference type="ARBA" id="ARBA00023136"/>
    </source>
</evidence>
<dbReference type="Gene3D" id="1.20.1250.20">
    <property type="entry name" value="MFS general substrate transporter like domains"/>
    <property type="match status" value="1"/>
</dbReference>
<feature type="transmembrane region" description="Helical" evidence="8">
    <location>
        <begin position="429"/>
        <end position="449"/>
    </location>
</feature>
<evidence type="ECO:0000256" key="7">
    <source>
        <dbReference type="SAM" id="MobiDB-lite"/>
    </source>
</evidence>
<dbReference type="PANTHER" id="PTHR23517">
    <property type="entry name" value="RESISTANCE PROTEIN MDTM, PUTATIVE-RELATED-RELATED"/>
    <property type="match status" value="1"/>
</dbReference>
<evidence type="ECO:0000256" key="1">
    <source>
        <dbReference type="ARBA" id="ARBA00004651"/>
    </source>
</evidence>
<sequence length="477" mass="50312">MPLRPDRCHRCHRRGVRRGPGRGGSRRHPGPGGRSRRVRRGRLPRREHPAVTSRQEPMDAEATGVVATWREAPAEVKAVIAGIFVNRLGGFLQVFLVLYLVQGGYDFVQAGIALGANGAGGIAGALLGGWLADRIGTRRAISGSMTLTAALTAAVLWVGSYPLLLVVVTALGAAGQVYRPASAEVVSAGIAPRRRVMVFAMYRLALNAGTTAAPLIGAVLASVSYPLLFWAEAAAALACAAIGWRALPRDTPRKTRPSGERFAPVGYLTVLRDARYLLFLLGMLAYAAIYISYVSVLPLAVRDAGLSTFVYGMLISLNGLIVIACELVVTRKVQHWPHRVAAVSGIVLVAAGVATYALPLGVAGFVVATLVWSLGETVGSPTMVAYPAQAAARSELVSRYMGASQAVFGAGTALGPAVGVALWSALNSMVWTLFGATGLLAAVAVAVGMRDDRGRRSSSSPREDLREQPERGESEQR</sequence>
<dbReference type="PANTHER" id="PTHR23517:SF2">
    <property type="entry name" value="MULTIDRUG RESISTANCE PROTEIN MDTH"/>
    <property type="match status" value="1"/>
</dbReference>
<accession>B5HTA3</accession>
<name>B5HTA3_STRX2</name>
<dbReference type="PROSITE" id="PS50850">
    <property type="entry name" value="MFS"/>
    <property type="match status" value="1"/>
</dbReference>
<dbReference type="InterPro" id="IPR036259">
    <property type="entry name" value="MFS_trans_sf"/>
</dbReference>
<keyword evidence="3" id="KW-1003">Cell membrane</keyword>
<dbReference type="InterPro" id="IPR050171">
    <property type="entry name" value="MFS_Transporters"/>
</dbReference>
<evidence type="ECO:0000256" key="2">
    <source>
        <dbReference type="ARBA" id="ARBA00022448"/>
    </source>
</evidence>
<feature type="transmembrane region" description="Helical" evidence="8">
    <location>
        <begin position="78"/>
        <end position="101"/>
    </location>
</feature>
<evidence type="ECO:0000256" key="8">
    <source>
        <dbReference type="SAM" id="Phobius"/>
    </source>
</evidence>
<evidence type="ECO:0000256" key="4">
    <source>
        <dbReference type="ARBA" id="ARBA00022692"/>
    </source>
</evidence>
<feature type="transmembrane region" description="Helical" evidence="8">
    <location>
        <begin position="276"/>
        <end position="296"/>
    </location>
</feature>
<feature type="domain" description="Major facilitator superfamily (MFS) profile" evidence="9">
    <location>
        <begin position="74"/>
        <end position="453"/>
    </location>
</feature>
<dbReference type="GO" id="GO:0005886">
    <property type="term" value="C:plasma membrane"/>
    <property type="evidence" value="ECO:0007669"/>
    <property type="project" value="UniProtKB-SubCell"/>
</dbReference>
<gene>
    <name evidence="10" type="ORF">SSEG_09061</name>
</gene>